<sequence length="570" mass="64034">MYAKILHRIKNMGFRKKITGISLAISLIPVILLGIFSYGQMRSLMLERESLALRETLRQETDHLNYKLESYLSALNLICWNEGIRTSLSKDYETNVDMYLAYRDVIDPMFLTVRSLNRDITSISVYTDNHMNPHGNVLRPLEEAAGEAWFDQACRSTAPFFQISEDGRSILLLCQFYYKYVPYTNILCMTIDLASALDTADSLFEDNYGFLMASAEGESLFRFTNISGEAAADMPDSGALTQEGISRDYLVESSALEDTDWRLYLYRPVEEAAAAIRQITYIVLFMILVCILLVSCTSAGLSRLVVHPLEQLSSYIAKVESGNYEFTITSDSTDEVGRLIEAFRKMTANLNHLVNEVLRAKIAQQKYELKILQSQINPHFLYNSLSLINGKAIMAGQQDISQMARLLSTFYRTMLNKGSSITTVESELENTKAYISIQRMMHSDSFDVTYDIAGDVLSFPILNLLLQPLAENAIIHGLDHKETPGKGVLSVSCYREGEDIVFKVMDNGCGMPEEECTRILSADSRGYGVKNVHQRVCLYYGPGYGLSYRSTNGMGTCAVLRVSDSLPPSE</sequence>
<comment type="caution">
    <text evidence="7">The sequence shown here is derived from an EMBL/GenBank/DDBJ whole genome shotgun (WGS) entry which is preliminary data.</text>
</comment>
<keyword evidence="5" id="KW-0812">Transmembrane</keyword>
<dbReference type="Proteomes" id="UP000260812">
    <property type="component" value="Unassembled WGS sequence"/>
</dbReference>
<dbReference type="InterPro" id="IPR003594">
    <property type="entry name" value="HATPase_dom"/>
</dbReference>
<protein>
    <submittedName>
        <fullName evidence="7">Sensor histidine kinase</fullName>
    </submittedName>
</protein>
<accession>A0A3E3I7V7</accession>
<evidence type="ECO:0000313" key="10">
    <source>
        <dbReference type="Proteomes" id="UP000261166"/>
    </source>
</evidence>
<dbReference type="SMART" id="SM00387">
    <property type="entry name" value="HATPase_c"/>
    <property type="match status" value="1"/>
</dbReference>
<dbReference type="PANTHER" id="PTHR34220:SF7">
    <property type="entry name" value="SENSOR HISTIDINE KINASE YPDA"/>
    <property type="match status" value="1"/>
</dbReference>
<proteinExistence type="predicted"/>
<dbReference type="EMBL" id="QVLU01000001">
    <property type="protein sequence ID" value="RGE74471.1"/>
    <property type="molecule type" value="Genomic_DNA"/>
</dbReference>
<dbReference type="GeneID" id="97986807"/>
<dbReference type="Proteomes" id="UP000261166">
    <property type="component" value="Unassembled WGS sequence"/>
</dbReference>
<dbReference type="InterPro" id="IPR003660">
    <property type="entry name" value="HAMP_dom"/>
</dbReference>
<evidence type="ECO:0000256" key="3">
    <source>
        <dbReference type="ARBA" id="ARBA00022679"/>
    </source>
</evidence>
<dbReference type="Gene3D" id="3.30.565.10">
    <property type="entry name" value="Histidine kinase-like ATPase, C-terminal domain"/>
    <property type="match status" value="1"/>
</dbReference>
<keyword evidence="5" id="KW-0472">Membrane</keyword>
<dbReference type="OrthoDB" id="9809348at2"/>
<keyword evidence="9" id="KW-1185">Reference proteome</keyword>
<dbReference type="Pfam" id="PF02518">
    <property type="entry name" value="HATPase_c"/>
    <property type="match status" value="1"/>
</dbReference>
<evidence type="ECO:0000259" key="6">
    <source>
        <dbReference type="PROSITE" id="PS50885"/>
    </source>
</evidence>
<dbReference type="InterPro" id="IPR010559">
    <property type="entry name" value="Sig_transdc_His_kin_internal"/>
</dbReference>
<dbReference type="SUPFAM" id="SSF55874">
    <property type="entry name" value="ATPase domain of HSP90 chaperone/DNA topoisomerase II/histidine kinase"/>
    <property type="match status" value="1"/>
</dbReference>
<reference evidence="7 10" key="1">
    <citation type="submission" date="2018-08" db="EMBL/GenBank/DDBJ databases">
        <title>A genome reference for cultivated species of the human gut microbiota.</title>
        <authorList>
            <person name="Zou Y."/>
            <person name="Xue W."/>
            <person name="Luo G."/>
        </authorList>
    </citation>
    <scope>NUCLEOTIDE SEQUENCE [LARGE SCALE GENOMIC DNA]</scope>
    <source>
        <strain evidence="8 10">AF26-4BH</strain>
        <strain evidence="7">TF05-5AC</strain>
    </source>
</reference>
<keyword evidence="4 7" id="KW-0418">Kinase</keyword>
<evidence type="ECO:0000256" key="5">
    <source>
        <dbReference type="SAM" id="Phobius"/>
    </source>
</evidence>
<evidence type="ECO:0000313" key="9">
    <source>
        <dbReference type="Proteomes" id="UP000260812"/>
    </source>
</evidence>
<evidence type="ECO:0000256" key="4">
    <source>
        <dbReference type="ARBA" id="ARBA00022777"/>
    </source>
</evidence>
<dbReference type="AlphaFoldDB" id="A0A3E3I7V7"/>
<dbReference type="EMBL" id="QVLV01000004">
    <property type="protein sequence ID" value="RGE62515.1"/>
    <property type="molecule type" value="Genomic_DNA"/>
</dbReference>
<dbReference type="RefSeq" id="WP_117530391.1">
    <property type="nucleotide sequence ID" value="NZ_QVLU01000001.1"/>
</dbReference>
<dbReference type="CDD" id="cd06225">
    <property type="entry name" value="HAMP"/>
    <property type="match status" value="1"/>
</dbReference>
<keyword evidence="3" id="KW-0808">Transferase</keyword>
<dbReference type="GO" id="GO:0016020">
    <property type="term" value="C:membrane"/>
    <property type="evidence" value="ECO:0007669"/>
    <property type="project" value="UniProtKB-SubCell"/>
</dbReference>
<dbReference type="Pfam" id="PF06580">
    <property type="entry name" value="His_kinase"/>
    <property type="match status" value="1"/>
</dbReference>
<dbReference type="SUPFAM" id="SSF158472">
    <property type="entry name" value="HAMP domain-like"/>
    <property type="match status" value="1"/>
</dbReference>
<keyword evidence="2" id="KW-0597">Phosphoprotein</keyword>
<dbReference type="Gene3D" id="6.10.340.10">
    <property type="match status" value="1"/>
</dbReference>
<dbReference type="SMART" id="SM00304">
    <property type="entry name" value="HAMP"/>
    <property type="match status" value="1"/>
</dbReference>
<dbReference type="GO" id="GO:0000155">
    <property type="term" value="F:phosphorelay sensor kinase activity"/>
    <property type="evidence" value="ECO:0007669"/>
    <property type="project" value="InterPro"/>
</dbReference>
<evidence type="ECO:0000256" key="1">
    <source>
        <dbReference type="ARBA" id="ARBA00004370"/>
    </source>
</evidence>
<evidence type="ECO:0000313" key="7">
    <source>
        <dbReference type="EMBL" id="RGE62515.1"/>
    </source>
</evidence>
<dbReference type="InterPro" id="IPR050640">
    <property type="entry name" value="Bact_2-comp_sensor_kinase"/>
</dbReference>
<dbReference type="PANTHER" id="PTHR34220">
    <property type="entry name" value="SENSOR HISTIDINE KINASE YPDA"/>
    <property type="match status" value="1"/>
</dbReference>
<evidence type="ECO:0000256" key="2">
    <source>
        <dbReference type="ARBA" id="ARBA00022553"/>
    </source>
</evidence>
<dbReference type="InterPro" id="IPR036890">
    <property type="entry name" value="HATPase_C_sf"/>
</dbReference>
<feature type="transmembrane region" description="Helical" evidence="5">
    <location>
        <begin position="21"/>
        <end position="39"/>
    </location>
</feature>
<feature type="domain" description="HAMP" evidence="6">
    <location>
        <begin position="303"/>
        <end position="355"/>
    </location>
</feature>
<name>A0A3E3I7V7_9FIRM</name>
<evidence type="ECO:0000313" key="8">
    <source>
        <dbReference type="EMBL" id="RGE74471.1"/>
    </source>
</evidence>
<organism evidence="7 9">
    <name type="scientific">Eisenbergiella massiliensis</name>
    <dbReference type="NCBI Taxonomy" id="1720294"/>
    <lineage>
        <taxon>Bacteria</taxon>
        <taxon>Bacillati</taxon>
        <taxon>Bacillota</taxon>
        <taxon>Clostridia</taxon>
        <taxon>Lachnospirales</taxon>
        <taxon>Lachnospiraceae</taxon>
        <taxon>Eisenbergiella</taxon>
    </lineage>
</organism>
<comment type="subcellular location">
    <subcellularLocation>
        <location evidence="1">Membrane</location>
    </subcellularLocation>
</comment>
<dbReference type="Pfam" id="PF00672">
    <property type="entry name" value="HAMP"/>
    <property type="match status" value="1"/>
</dbReference>
<dbReference type="PROSITE" id="PS50885">
    <property type="entry name" value="HAMP"/>
    <property type="match status" value="1"/>
</dbReference>
<gene>
    <name evidence="8" type="ORF">DWY69_00425</name>
    <name evidence="7" type="ORF">DXC51_07925</name>
</gene>
<keyword evidence="5" id="KW-1133">Transmembrane helix</keyword>